<feature type="compositionally biased region" description="Polar residues" evidence="1">
    <location>
        <begin position="124"/>
        <end position="141"/>
    </location>
</feature>
<dbReference type="Proteomes" id="UP000193144">
    <property type="component" value="Unassembled WGS sequence"/>
</dbReference>
<keyword evidence="3" id="KW-1185">Reference proteome</keyword>
<name>A0A1Y1ZG81_9PLEO</name>
<evidence type="ECO:0000313" key="2">
    <source>
        <dbReference type="EMBL" id="ORY09209.1"/>
    </source>
</evidence>
<sequence>MPAPGWDARGADSTPAVDAAPEVSLLTALPSGLDHRPTPWGNVCQLATLEHDKRGVISASPDKLNNTPLLPISRHLTVHRQRTSGQCNVDTRLPFSMNHGADRSVWEPCAIAGWDTPRSAVQAARSQLQRPHKASQASPQGMRSIRTLTPVDPSFV</sequence>
<dbReference type="AlphaFoldDB" id="A0A1Y1ZG81"/>
<organism evidence="2 3">
    <name type="scientific">Clohesyomyces aquaticus</name>
    <dbReference type="NCBI Taxonomy" id="1231657"/>
    <lineage>
        <taxon>Eukaryota</taxon>
        <taxon>Fungi</taxon>
        <taxon>Dikarya</taxon>
        <taxon>Ascomycota</taxon>
        <taxon>Pezizomycotina</taxon>
        <taxon>Dothideomycetes</taxon>
        <taxon>Pleosporomycetidae</taxon>
        <taxon>Pleosporales</taxon>
        <taxon>Lindgomycetaceae</taxon>
        <taxon>Clohesyomyces</taxon>
    </lineage>
</organism>
<feature type="region of interest" description="Disordered" evidence="1">
    <location>
        <begin position="123"/>
        <end position="156"/>
    </location>
</feature>
<evidence type="ECO:0000256" key="1">
    <source>
        <dbReference type="SAM" id="MobiDB-lite"/>
    </source>
</evidence>
<protein>
    <submittedName>
        <fullName evidence="2">Uncharacterized protein</fullName>
    </submittedName>
</protein>
<proteinExistence type="predicted"/>
<reference evidence="2 3" key="1">
    <citation type="submission" date="2016-07" db="EMBL/GenBank/DDBJ databases">
        <title>Pervasive Adenine N6-methylation of Active Genes in Fungi.</title>
        <authorList>
            <consortium name="DOE Joint Genome Institute"/>
            <person name="Mondo S.J."/>
            <person name="Dannebaum R.O."/>
            <person name="Kuo R.C."/>
            <person name="Labutti K."/>
            <person name="Haridas S."/>
            <person name="Kuo A."/>
            <person name="Salamov A."/>
            <person name="Ahrendt S.R."/>
            <person name="Lipzen A."/>
            <person name="Sullivan W."/>
            <person name="Andreopoulos W.B."/>
            <person name="Clum A."/>
            <person name="Lindquist E."/>
            <person name="Daum C."/>
            <person name="Ramamoorthy G.K."/>
            <person name="Gryganskyi A."/>
            <person name="Culley D."/>
            <person name="Magnuson J.K."/>
            <person name="James T.Y."/>
            <person name="O'Malley M.A."/>
            <person name="Stajich J.E."/>
            <person name="Spatafora J.W."/>
            <person name="Visel A."/>
            <person name="Grigoriev I.V."/>
        </authorList>
    </citation>
    <scope>NUCLEOTIDE SEQUENCE [LARGE SCALE GENOMIC DNA]</scope>
    <source>
        <strain evidence="2 3">CBS 115471</strain>
    </source>
</reference>
<dbReference type="EMBL" id="MCFA01000089">
    <property type="protein sequence ID" value="ORY09209.1"/>
    <property type="molecule type" value="Genomic_DNA"/>
</dbReference>
<gene>
    <name evidence="2" type="ORF">BCR34DRAFT_602992</name>
</gene>
<evidence type="ECO:0000313" key="3">
    <source>
        <dbReference type="Proteomes" id="UP000193144"/>
    </source>
</evidence>
<accession>A0A1Y1ZG81</accession>
<comment type="caution">
    <text evidence="2">The sequence shown here is derived from an EMBL/GenBank/DDBJ whole genome shotgun (WGS) entry which is preliminary data.</text>
</comment>